<accession>A0A9W8I7M1</accession>
<organism evidence="7 8">
    <name type="scientific">Coemansia brasiliensis</name>
    <dbReference type="NCBI Taxonomy" id="2650707"/>
    <lineage>
        <taxon>Eukaryota</taxon>
        <taxon>Fungi</taxon>
        <taxon>Fungi incertae sedis</taxon>
        <taxon>Zoopagomycota</taxon>
        <taxon>Kickxellomycotina</taxon>
        <taxon>Kickxellomycetes</taxon>
        <taxon>Kickxellales</taxon>
        <taxon>Kickxellaceae</taxon>
        <taxon>Coemansia</taxon>
    </lineage>
</organism>
<proteinExistence type="predicted"/>
<dbReference type="InterPro" id="IPR011990">
    <property type="entry name" value="TPR-like_helical_dom_sf"/>
</dbReference>
<dbReference type="EMBL" id="JANBUW010000224">
    <property type="protein sequence ID" value="KAJ2848026.1"/>
    <property type="molecule type" value="Genomic_DNA"/>
</dbReference>
<dbReference type="Pfam" id="PF03568">
    <property type="entry name" value="Separin_C"/>
    <property type="match status" value="1"/>
</dbReference>
<dbReference type="GO" id="GO:0006508">
    <property type="term" value="P:proteolysis"/>
    <property type="evidence" value="ECO:0007669"/>
    <property type="project" value="InterPro"/>
</dbReference>
<dbReference type="PANTHER" id="PTHR12792:SF0">
    <property type="entry name" value="SEPARIN"/>
    <property type="match status" value="1"/>
</dbReference>
<evidence type="ECO:0000256" key="4">
    <source>
        <dbReference type="ARBA" id="ARBA00022829"/>
    </source>
</evidence>
<dbReference type="EC" id="3.4.22.49" evidence="2"/>
<evidence type="ECO:0000256" key="3">
    <source>
        <dbReference type="ARBA" id="ARBA00022801"/>
    </source>
</evidence>
<protein>
    <recommendedName>
        <fullName evidence="2">separase</fullName>
        <ecNumber evidence="2">3.4.22.49</ecNumber>
    </recommendedName>
</protein>
<dbReference type="InterPro" id="IPR030397">
    <property type="entry name" value="SEPARIN_core_dom"/>
</dbReference>
<reference evidence="7" key="1">
    <citation type="submission" date="2022-07" db="EMBL/GenBank/DDBJ databases">
        <title>Phylogenomic reconstructions and comparative analyses of Kickxellomycotina fungi.</title>
        <authorList>
            <person name="Reynolds N.K."/>
            <person name="Stajich J.E."/>
            <person name="Barry K."/>
            <person name="Grigoriev I.V."/>
            <person name="Crous P."/>
            <person name="Smith M.E."/>
        </authorList>
    </citation>
    <scope>NUCLEOTIDE SEQUENCE</scope>
    <source>
        <strain evidence="7">NRRL 1566</strain>
    </source>
</reference>
<dbReference type="PROSITE" id="PS51700">
    <property type="entry name" value="SEPARIN"/>
    <property type="match status" value="1"/>
</dbReference>
<dbReference type="GO" id="GO:0004197">
    <property type="term" value="F:cysteine-type endopeptidase activity"/>
    <property type="evidence" value="ECO:0007669"/>
    <property type="project" value="InterPro"/>
</dbReference>
<dbReference type="InterPro" id="IPR005314">
    <property type="entry name" value="Peptidase_C50"/>
</dbReference>
<dbReference type="OrthoDB" id="10255632at2759"/>
<keyword evidence="4" id="KW-0159">Chromosome partition</keyword>
<dbReference type="SUPFAM" id="SSF48452">
    <property type="entry name" value="TPR-like"/>
    <property type="match status" value="1"/>
</dbReference>
<evidence type="ECO:0000256" key="2">
    <source>
        <dbReference type="ARBA" id="ARBA00012489"/>
    </source>
</evidence>
<feature type="region of interest" description="Disordered" evidence="5">
    <location>
        <begin position="722"/>
        <end position="752"/>
    </location>
</feature>
<dbReference type="GO" id="GO:0051307">
    <property type="term" value="P:meiotic chromosome separation"/>
    <property type="evidence" value="ECO:0007669"/>
    <property type="project" value="TreeGrafter"/>
</dbReference>
<dbReference type="PANTHER" id="PTHR12792">
    <property type="entry name" value="EXTRA SPINDLE POLES 1-RELATED"/>
    <property type="match status" value="1"/>
</dbReference>
<evidence type="ECO:0000259" key="6">
    <source>
        <dbReference type="PROSITE" id="PS51700"/>
    </source>
</evidence>
<evidence type="ECO:0000313" key="8">
    <source>
        <dbReference type="Proteomes" id="UP001139887"/>
    </source>
</evidence>
<dbReference type="Proteomes" id="UP001139887">
    <property type="component" value="Unassembled WGS sequence"/>
</dbReference>
<evidence type="ECO:0000256" key="1">
    <source>
        <dbReference type="ARBA" id="ARBA00000451"/>
    </source>
</evidence>
<comment type="catalytic activity">
    <reaction evidence="1">
        <text>All bonds known to be hydrolyzed by this endopeptidase have arginine in P1 and an acidic residue in P4. P6 is often occupied by an acidic residue or by a hydroxy-amino-acid residue, the phosphorylation of which enhances cleavage.</text>
        <dbReference type="EC" id="3.4.22.49"/>
    </reaction>
</comment>
<dbReference type="Gene3D" id="1.25.40.10">
    <property type="entry name" value="Tetratricopeptide repeat domain"/>
    <property type="match status" value="1"/>
</dbReference>
<feature type="domain" description="Peptidase C50" evidence="6">
    <location>
        <begin position="1602"/>
        <end position="1697"/>
    </location>
</feature>
<gene>
    <name evidence="7" type="primary">ESP1</name>
    <name evidence="7" type="ORF">IWW36_003537</name>
</gene>
<dbReference type="GO" id="GO:0072686">
    <property type="term" value="C:mitotic spindle"/>
    <property type="evidence" value="ECO:0007669"/>
    <property type="project" value="TreeGrafter"/>
</dbReference>
<evidence type="ECO:0000313" key="7">
    <source>
        <dbReference type="EMBL" id="KAJ2848026.1"/>
    </source>
</evidence>
<evidence type="ECO:0000256" key="5">
    <source>
        <dbReference type="SAM" id="MobiDB-lite"/>
    </source>
</evidence>
<dbReference type="GO" id="GO:0044732">
    <property type="term" value="C:mitotic spindle pole body"/>
    <property type="evidence" value="ECO:0007669"/>
    <property type="project" value="TreeGrafter"/>
</dbReference>
<sequence length="1800" mass="199261">MSSDLLSFFKDILKCTEKTEQTVLERLSLTNTKVARTDIEFALSIANQANQLFAKQAAEIRKQAEKGEDRGSNSSALDVPFKDDLTPMIDAALSEDARYTLSEWNALALCADNIYKTVKAVYSKLQDSHTLILKKLVSALDAACSVYKLFIYRGAAAKAEKAGGTSLAVFYNRNADAAVLLIQLVLRSFDNDPKAYAAAIAQGGQLLEICSSGKCNYDHLRNHSTVFFNHGASLFQLKLYSKAATEIELAISSLRMWIKQAKNNGIPLENTVEQLYKRFEVAALAYQSDRLFAKAAQIYGQVASWIAEHAGNALASSIYVDSKCAIILPPFSSMCGKNAENERLQKFIKRYVRMNAERLTKDPFEKGCLVPLQKHMQVPLTNTALCGWIYEAEAYFWRLFITPTSKVALKVQEAHLLQALEIYETTAPVGYARILVDLARVSRDKGEIEVCKDRLHAAMEVAKNQSESSVYVVETIAECYAWQAVVQLEADGNADTDISACIRLWSLVHKLASEDKALIDADFLREAVGLMQQVAELLMSRRLFVPSGDVLQIAFKIAGLCERMDSSWAPIVMQCLVGLGSAYLLQGDSNVAAEYFSDATKRYEPGVLPAHIELSTKIAYASFQLACGDSDGATMTMQKASKQAQAALSITRRDQTQSKREAASPDTLVLLSKASYVYSILALQQGALADSIDLGVHSYRILNSLVRSLSLAHKRAMKAIEKPRKTGSLNEDDDPFASQKPDSKPTGNEDTTRDIEYAAFGGNWELQRLLIDILAHLAQVHSVRGSVKEVEYFLGKALDLTAQLQAPFQRSRLQHIESDILARKSLRNECINTLSKLCQNTTADDRVLMDRGLAEVVSLLMIEGDSWMRCGNFSQAESAYAQAIKFIEALGGDKDAAKQQDAIKLVDETPRLQRILSRIKMDPSNAKVGIKEISLPISLVCEDLSLRKQLLFAMSDSETVQQSNALKEPDSMLTNDRSLDRQPEYLLLRCKLEFIELERALEKEQAWSTVLQSALMFPSVQKMQSARTSKPRKGSSKAAISDQLLKLDMQLLQTIEVAITVGSAYTVHETSHLLALLKAIQGSFGLIEQGTNIAEAISNVIEDCRSITVAREVLDAMRRRNEPVPAKLTAWPDGLVNNTAITGMNDKPCLQATNLQESPVLKARSGQSANFASALPIQASGNTTLSLDSMSSEDDNDATEADSVLQAVDGKRVVARWTDTLVTAGSHDDQQPMKSLSTMLPENWVVCGLSIDQTRNLLFVTRYEHCQQPIALCLPMRVIDTDDYFSDSNSDNAHESVFENAYSKLRKIIVESDKTMKTGSFCATEADKRAWWENRSSLDQQLGTLLSSVENEWLGGFKYMLDPTLGFSASSDISHLRTTINDCIAKDLTKTQIAKVRNLQLSTEICMLVFWAAQKSRSSVRENDDDANSDWQDVCSLVWDIYFYQGAIPQSNEDNLKLFAERLDKALEEFSDTIQLNNRNSDQDANSKQLILVLDKHAQQIPWECLPCIRDFPISRMPSIALLRQRIQNMNKSAACNRFDGSLNSGCLDIPLLAQNSKHNRALSPEPCGAQQLPVLSSLTFEESVPYSSGKDTVVSGVKVNGKRVFYVLNPEGDLRRTQGNFEAYLCEQPEWSGVVGRRPMNSEYEHGLKTSDIFMYFGHGGGEGYISRSQIRMLDRCAVALLLGCSSGQLKFAGEYDALGTATDYIIGGCPALVGNLWDVGDKDIDRFAASLLQVWGLNRYSPAPIDVVLDTKNILQQSACPDKPVSLAEAVCWARRACRMTYLTGAAPVVYGIPVYLE</sequence>
<dbReference type="GO" id="GO:0005634">
    <property type="term" value="C:nucleus"/>
    <property type="evidence" value="ECO:0007669"/>
    <property type="project" value="InterPro"/>
</dbReference>
<name>A0A9W8I7M1_9FUNG</name>
<keyword evidence="3 7" id="KW-0378">Hydrolase</keyword>
<keyword evidence="8" id="KW-1185">Reference proteome</keyword>
<comment type="caution">
    <text evidence="7">The sequence shown here is derived from an EMBL/GenBank/DDBJ whole genome shotgun (WGS) entry which is preliminary data.</text>
</comment>
<dbReference type="GO" id="GO:0005737">
    <property type="term" value="C:cytoplasm"/>
    <property type="evidence" value="ECO:0007669"/>
    <property type="project" value="TreeGrafter"/>
</dbReference>